<evidence type="ECO:0000313" key="1">
    <source>
        <dbReference type="EMBL" id="KAK9892654.1"/>
    </source>
</evidence>
<dbReference type="GO" id="GO:0044878">
    <property type="term" value="P:mitotic cytokinesis checkpoint signaling"/>
    <property type="evidence" value="ECO:0007669"/>
    <property type="project" value="TreeGrafter"/>
</dbReference>
<organism evidence="1 2">
    <name type="scientific">Henosepilachna vigintioctopunctata</name>
    <dbReference type="NCBI Taxonomy" id="420089"/>
    <lineage>
        <taxon>Eukaryota</taxon>
        <taxon>Metazoa</taxon>
        <taxon>Ecdysozoa</taxon>
        <taxon>Arthropoda</taxon>
        <taxon>Hexapoda</taxon>
        <taxon>Insecta</taxon>
        <taxon>Pterygota</taxon>
        <taxon>Neoptera</taxon>
        <taxon>Endopterygota</taxon>
        <taxon>Coleoptera</taxon>
        <taxon>Polyphaga</taxon>
        <taxon>Cucujiformia</taxon>
        <taxon>Coccinelloidea</taxon>
        <taxon>Coccinellidae</taxon>
        <taxon>Epilachninae</taxon>
        <taxon>Epilachnini</taxon>
        <taxon>Henosepilachna</taxon>
    </lineage>
</organism>
<evidence type="ECO:0000313" key="2">
    <source>
        <dbReference type="Proteomes" id="UP001431783"/>
    </source>
</evidence>
<name>A0AAW1VBA0_9CUCU</name>
<dbReference type="PANTHER" id="PTHR46603:SF1">
    <property type="entry name" value="ABSCISSION_NOCUT CHECKPOINT REGULATOR"/>
    <property type="match status" value="1"/>
</dbReference>
<dbReference type="Pfam" id="PF22586">
    <property type="entry name" value="ANCHR-like_BBOX"/>
    <property type="match status" value="1"/>
</dbReference>
<reference evidence="1 2" key="1">
    <citation type="submission" date="2023-03" db="EMBL/GenBank/DDBJ databases">
        <title>Genome insight into feeding habits of ladybird beetles.</title>
        <authorList>
            <person name="Li H.-S."/>
            <person name="Huang Y.-H."/>
            <person name="Pang H."/>
        </authorList>
    </citation>
    <scope>NUCLEOTIDE SEQUENCE [LARGE SCALE GENOMIC DNA]</scope>
    <source>
        <strain evidence="1">SYSU_2023b</strain>
        <tissue evidence="1">Whole body</tissue>
    </source>
</reference>
<sequence length="83" mass="9519">MEEVALDDKSSKYLRKDVSNSKGKDEMVDSASSADMLPWCVLCNNDAQFRCLDCGGDLYCEKCNREVHKEWDRDHQVVPFGQK</sequence>
<dbReference type="Proteomes" id="UP001431783">
    <property type="component" value="Unassembled WGS sequence"/>
</dbReference>
<dbReference type="SUPFAM" id="SSF57845">
    <property type="entry name" value="B-box zinc-binding domain"/>
    <property type="match status" value="1"/>
</dbReference>
<dbReference type="PANTHER" id="PTHR46603">
    <property type="entry name" value="ABSCISSION/NOCUT CHECKPOINT REGULATOR"/>
    <property type="match status" value="1"/>
</dbReference>
<accession>A0AAW1VBA0</accession>
<dbReference type="GO" id="GO:0030496">
    <property type="term" value="C:midbody"/>
    <property type="evidence" value="ECO:0007669"/>
    <property type="project" value="TreeGrafter"/>
</dbReference>
<dbReference type="GO" id="GO:0032154">
    <property type="term" value="C:cleavage furrow"/>
    <property type="evidence" value="ECO:0007669"/>
    <property type="project" value="TreeGrafter"/>
</dbReference>
<protein>
    <recommendedName>
        <fullName evidence="3">B box-type domain-containing protein</fullName>
    </recommendedName>
</protein>
<proteinExistence type="predicted"/>
<dbReference type="EMBL" id="JARQZJ010000137">
    <property type="protein sequence ID" value="KAK9892654.1"/>
    <property type="molecule type" value="Genomic_DNA"/>
</dbReference>
<dbReference type="AlphaFoldDB" id="A0AAW1VBA0"/>
<comment type="caution">
    <text evidence="1">The sequence shown here is derived from an EMBL/GenBank/DDBJ whole genome shotgun (WGS) entry which is preliminary data.</text>
</comment>
<keyword evidence="2" id="KW-1185">Reference proteome</keyword>
<evidence type="ECO:0008006" key="3">
    <source>
        <dbReference type="Google" id="ProtNLM"/>
    </source>
</evidence>
<dbReference type="GO" id="GO:0009838">
    <property type="term" value="P:abscission"/>
    <property type="evidence" value="ECO:0007669"/>
    <property type="project" value="TreeGrafter"/>
</dbReference>
<dbReference type="GO" id="GO:0005813">
    <property type="term" value="C:centrosome"/>
    <property type="evidence" value="ECO:0007669"/>
    <property type="project" value="TreeGrafter"/>
</dbReference>
<gene>
    <name evidence="1" type="ORF">WA026_021507</name>
</gene>
<dbReference type="GO" id="GO:0032266">
    <property type="term" value="F:phosphatidylinositol-3-phosphate binding"/>
    <property type="evidence" value="ECO:0007669"/>
    <property type="project" value="TreeGrafter"/>
</dbReference>